<dbReference type="EMBL" id="JADBJN010000002">
    <property type="protein sequence ID" value="KAG5674834.1"/>
    <property type="molecule type" value="Genomic_DNA"/>
</dbReference>
<accession>A0A9J6BYL5</accession>
<evidence type="ECO:0000256" key="1">
    <source>
        <dbReference type="SAM" id="MobiDB-lite"/>
    </source>
</evidence>
<dbReference type="AlphaFoldDB" id="A0A9J6BYL5"/>
<evidence type="ECO:0000313" key="3">
    <source>
        <dbReference type="Proteomes" id="UP001107558"/>
    </source>
</evidence>
<organism evidence="2 3">
    <name type="scientific">Polypedilum vanderplanki</name>
    <name type="common">Sleeping chironomid midge</name>
    <dbReference type="NCBI Taxonomy" id="319348"/>
    <lineage>
        <taxon>Eukaryota</taxon>
        <taxon>Metazoa</taxon>
        <taxon>Ecdysozoa</taxon>
        <taxon>Arthropoda</taxon>
        <taxon>Hexapoda</taxon>
        <taxon>Insecta</taxon>
        <taxon>Pterygota</taxon>
        <taxon>Neoptera</taxon>
        <taxon>Endopterygota</taxon>
        <taxon>Diptera</taxon>
        <taxon>Nematocera</taxon>
        <taxon>Chironomoidea</taxon>
        <taxon>Chironomidae</taxon>
        <taxon>Chironominae</taxon>
        <taxon>Polypedilum</taxon>
        <taxon>Polypedilum</taxon>
    </lineage>
</organism>
<keyword evidence="3" id="KW-1185">Reference proteome</keyword>
<dbReference type="Proteomes" id="UP001107558">
    <property type="component" value="Chromosome 2"/>
</dbReference>
<name>A0A9J6BYL5_POLVA</name>
<protein>
    <submittedName>
        <fullName evidence="2">Uncharacterized protein</fullName>
    </submittedName>
</protein>
<feature type="compositionally biased region" description="Basic and acidic residues" evidence="1">
    <location>
        <begin position="86"/>
        <end position="97"/>
    </location>
</feature>
<comment type="caution">
    <text evidence="2">The sequence shown here is derived from an EMBL/GenBank/DDBJ whole genome shotgun (WGS) entry which is preliminary data.</text>
</comment>
<evidence type="ECO:0000313" key="2">
    <source>
        <dbReference type="EMBL" id="KAG5674834.1"/>
    </source>
</evidence>
<gene>
    <name evidence="2" type="ORF">PVAND_004779</name>
</gene>
<sequence>MTVLQSFSTAITTATGQGSSGFFNHRLQTRISHRITNRDITASAEISAVHTYKVDTTRMRGSILEDPHSQDGGLLLRHSAFGNRTQKLEKSEKEEKSLHRKASCLV</sequence>
<proteinExistence type="predicted"/>
<feature type="region of interest" description="Disordered" evidence="1">
    <location>
        <begin position="85"/>
        <end position="106"/>
    </location>
</feature>
<reference evidence="2" key="1">
    <citation type="submission" date="2021-03" db="EMBL/GenBank/DDBJ databases">
        <title>Chromosome level genome of the anhydrobiotic midge Polypedilum vanderplanki.</title>
        <authorList>
            <person name="Yoshida Y."/>
            <person name="Kikawada T."/>
            <person name="Gusev O."/>
        </authorList>
    </citation>
    <scope>NUCLEOTIDE SEQUENCE</scope>
    <source>
        <strain evidence="2">NIAS01</strain>
        <tissue evidence="2">Whole body or cell culture</tissue>
    </source>
</reference>